<dbReference type="Proteomes" id="UP000261186">
    <property type="component" value="Unassembled WGS sequence"/>
</dbReference>
<dbReference type="Proteomes" id="UP000460333">
    <property type="component" value="Unassembled WGS sequence"/>
</dbReference>
<evidence type="ECO:0000313" key="1">
    <source>
        <dbReference type="EMBL" id="KAB6838768.1"/>
    </source>
</evidence>
<evidence type="ECO:0000313" key="25">
    <source>
        <dbReference type="Proteomes" id="UP000481350"/>
    </source>
</evidence>
<evidence type="ECO:0000313" key="14">
    <source>
        <dbReference type="Proteomes" id="UP000261186"/>
    </source>
</evidence>
<dbReference type="EMBL" id="WDTJ01000013">
    <property type="protein sequence ID" value="KAB7234863.1"/>
    <property type="molecule type" value="Genomic_DNA"/>
</dbReference>
<evidence type="ECO:0000313" key="16">
    <source>
        <dbReference type="Proteomes" id="UP000430971"/>
    </source>
</evidence>
<evidence type="ECO:0000313" key="17">
    <source>
        <dbReference type="Proteomes" id="UP000432196"/>
    </source>
</evidence>
<evidence type="ECO:0000313" key="2">
    <source>
        <dbReference type="EMBL" id="KAB6914377.1"/>
    </source>
</evidence>
<dbReference type="Proteomes" id="UP000491334">
    <property type="component" value="Unassembled WGS sequence"/>
</dbReference>
<sequence>MSIDQTSSIARNLNDKTIFRSHLTLSEKLVSHPLTSRVAQSICEMPNSIRASSAERELVHQMVYSTVSVS</sequence>
<dbReference type="EMBL" id="WDRC01000016">
    <property type="protein sequence ID" value="KAB7358523.1"/>
    <property type="molecule type" value="Genomic_DNA"/>
</dbReference>
<evidence type="ECO:0000313" key="11">
    <source>
        <dbReference type="EMBL" id="KAB7396417.1"/>
    </source>
</evidence>
<dbReference type="EMBL" id="WDZO01000002">
    <property type="protein sequence ID" value="KAB6914377.1"/>
    <property type="molecule type" value="Genomic_DNA"/>
</dbReference>
<reference evidence="16 17" key="2">
    <citation type="journal article" date="2019" name="Nat. Med.">
        <title>A library of human gut bacterial isolates paired with longitudinal multiomics data enables mechanistic microbiome research.</title>
        <authorList>
            <person name="Poyet M."/>
            <person name="Groussin M."/>
            <person name="Gibbons S.M."/>
            <person name="Avila-Pacheco J."/>
            <person name="Jiang X."/>
            <person name="Kearney S.M."/>
            <person name="Perrotta A.R."/>
            <person name="Berdy B."/>
            <person name="Zhao S."/>
            <person name="Lieberman T.D."/>
            <person name="Swanson P.K."/>
            <person name="Smith M."/>
            <person name="Roesemann S."/>
            <person name="Alexander J.E."/>
            <person name="Rich S.A."/>
            <person name="Livny J."/>
            <person name="Vlamakis H."/>
            <person name="Clish C."/>
            <person name="Bullock K."/>
            <person name="Deik A."/>
            <person name="Scott J."/>
            <person name="Pierce K.A."/>
            <person name="Xavier R.J."/>
            <person name="Alm E.J."/>
        </authorList>
    </citation>
    <scope>NUCLEOTIDE SEQUENCE [LARGE SCALE GENOMIC DNA]</scope>
    <source>
        <strain evidence="8 18">BIOML-A118</strain>
        <strain evidence="7 23">BIOML-A136</strain>
        <strain evidence="6 20">BIOML-A166</strain>
        <strain evidence="5 17">BIOML-A201</strain>
        <strain evidence="4 21">BIOML-A210</strain>
        <strain evidence="2 25">BIOML-A283</strain>
        <strain evidence="3 26">BIOML-A284</strain>
        <strain evidence="1 24">BIOML-A320</strain>
        <strain evidence="11 22">BIOML-A37</strain>
        <strain evidence="10 19">BIOML-A55</strain>
        <strain evidence="9 16">BIOML-A65</strain>
    </source>
</reference>
<evidence type="ECO:0000313" key="6">
    <source>
        <dbReference type="EMBL" id="KAB7137239.1"/>
    </source>
</evidence>
<dbReference type="EMBL" id="QSRZ01000016">
    <property type="protein sequence ID" value="RGL44783.1"/>
    <property type="molecule type" value="Genomic_DNA"/>
</dbReference>
<dbReference type="EMBL" id="WDRM01000016">
    <property type="protein sequence ID" value="KAB7336873.1"/>
    <property type="molecule type" value="Genomic_DNA"/>
</dbReference>
<evidence type="ECO:0000313" key="9">
    <source>
        <dbReference type="EMBL" id="KAB7336873.1"/>
    </source>
</evidence>
<dbReference type="EMBL" id="WDWU01000010">
    <property type="protein sequence ID" value="KAB7056685.1"/>
    <property type="molecule type" value="Genomic_DNA"/>
</dbReference>
<dbReference type="EMBL" id="WDQK01000003">
    <property type="protein sequence ID" value="KAB7396417.1"/>
    <property type="molecule type" value="Genomic_DNA"/>
</dbReference>
<name>A0A2I1J1K7_BIFLN</name>
<evidence type="ECO:0000313" key="24">
    <source>
        <dbReference type="Proteomes" id="UP000478746"/>
    </source>
</evidence>
<dbReference type="Proteomes" id="UP000476628">
    <property type="component" value="Unassembled WGS sequence"/>
</dbReference>
<proteinExistence type="predicted"/>
<evidence type="ECO:0000313" key="23">
    <source>
        <dbReference type="Proteomes" id="UP000476628"/>
    </source>
</evidence>
<organism evidence="2 25">
    <name type="scientific">Bifidobacterium longum</name>
    <dbReference type="NCBI Taxonomy" id="216816"/>
    <lineage>
        <taxon>Bacteria</taxon>
        <taxon>Bacillati</taxon>
        <taxon>Actinomycetota</taxon>
        <taxon>Actinomycetes</taxon>
        <taxon>Bifidobacteriales</taxon>
        <taxon>Bifidobacteriaceae</taxon>
        <taxon>Bifidobacterium</taxon>
    </lineage>
</organism>
<dbReference type="EMBL" id="WEAY01000003">
    <property type="protein sequence ID" value="KAB6838768.1"/>
    <property type="molecule type" value="Genomic_DNA"/>
</dbReference>
<dbReference type="Proteomes" id="UP000481350">
    <property type="component" value="Unassembled WGS sequence"/>
</dbReference>
<gene>
    <name evidence="13" type="ORF">DXC63_11485</name>
    <name evidence="12" type="ORF">DXC85_03235</name>
    <name evidence="11" type="ORF">GBB40_02075</name>
    <name evidence="10" type="ORF">GBB63_07040</name>
    <name evidence="9" type="ORF">GBB73_07215</name>
    <name evidence="8" type="ORF">GBC43_08530</name>
    <name evidence="7" type="ORF">GBC45_04910</name>
    <name evidence="6" type="ORF">GBC97_02060</name>
    <name evidence="5" type="ORF">GBI83_07515</name>
    <name evidence="4" type="ORF">GBI87_07820</name>
    <name evidence="2" type="ORF">GBJ98_01760</name>
    <name evidence="3" type="ORF">GBK06_01850</name>
    <name evidence="1" type="ORF">GBK08_02150</name>
</gene>
<dbReference type="EMBL" id="WDWL01000009">
    <property type="protein sequence ID" value="KAB7072248.1"/>
    <property type="molecule type" value="Genomic_DNA"/>
</dbReference>
<dbReference type="EMBL" id="WDUB01000005">
    <property type="protein sequence ID" value="KAB7203635.1"/>
    <property type="molecule type" value="Genomic_DNA"/>
</dbReference>
<dbReference type="Proteomes" id="UP000468842">
    <property type="component" value="Unassembled WGS sequence"/>
</dbReference>
<evidence type="ECO:0000313" key="18">
    <source>
        <dbReference type="Proteomes" id="UP000460333"/>
    </source>
</evidence>
<reference evidence="14 15" key="1">
    <citation type="submission" date="2018-08" db="EMBL/GenBank/DDBJ databases">
        <title>A genome reference for cultivated species of the human gut microbiota.</title>
        <authorList>
            <person name="Zou Y."/>
            <person name="Xue W."/>
            <person name="Luo G."/>
        </authorList>
    </citation>
    <scope>NUCLEOTIDE SEQUENCE [LARGE SCALE GENOMIC DNA]</scope>
    <source>
        <strain evidence="13 15">TF06-45A</strain>
        <strain evidence="12 14">TF08-4AC</strain>
    </source>
</reference>
<dbReference type="Proteomes" id="UP000432196">
    <property type="component" value="Unassembled WGS sequence"/>
</dbReference>
<dbReference type="AlphaFoldDB" id="A0A2I1J1K7"/>
<evidence type="ECO:0000313" key="4">
    <source>
        <dbReference type="EMBL" id="KAB7056685.1"/>
    </source>
</evidence>
<dbReference type="Proteomes" id="UP000460881">
    <property type="component" value="Unassembled WGS sequence"/>
</dbReference>
<evidence type="ECO:0000313" key="21">
    <source>
        <dbReference type="Proteomes" id="UP000467387"/>
    </source>
</evidence>
<evidence type="ECO:0000313" key="15">
    <source>
        <dbReference type="Proteomes" id="UP000261288"/>
    </source>
</evidence>
<dbReference type="Proteomes" id="UP000261288">
    <property type="component" value="Unassembled WGS sequence"/>
</dbReference>
<dbReference type="EMBL" id="QSRH01000002">
    <property type="protein sequence ID" value="RGL04976.1"/>
    <property type="molecule type" value="Genomic_DNA"/>
</dbReference>
<evidence type="ECO:0000313" key="5">
    <source>
        <dbReference type="EMBL" id="KAB7072248.1"/>
    </source>
</evidence>
<dbReference type="EMBL" id="WDZP01000002">
    <property type="protein sequence ID" value="KAB6920344.1"/>
    <property type="molecule type" value="Genomic_DNA"/>
</dbReference>
<accession>A0A2I1J1K7</accession>
<evidence type="ECO:0000313" key="22">
    <source>
        <dbReference type="Proteomes" id="UP000468842"/>
    </source>
</evidence>
<evidence type="ECO:0000313" key="20">
    <source>
        <dbReference type="Proteomes" id="UP000461165"/>
    </source>
</evidence>
<dbReference type="EMBL" id="WDVF01000003">
    <property type="protein sequence ID" value="KAB7137239.1"/>
    <property type="molecule type" value="Genomic_DNA"/>
</dbReference>
<dbReference type="Proteomes" id="UP000467387">
    <property type="component" value="Unassembled WGS sequence"/>
</dbReference>
<evidence type="ECO:0000313" key="10">
    <source>
        <dbReference type="EMBL" id="KAB7358523.1"/>
    </source>
</evidence>
<dbReference type="Proteomes" id="UP000461165">
    <property type="component" value="Unassembled WGS sequence"/>
</dbReference>
<evidence type="ECO:0000313" key="12">
    <source>
        <dbReference type="EMBL" id="RGL04976.1"/>
    </source>
</evidence>
<evidence type="ECO:0000313" key="8">
    <source>
        <dbReference type="EMBL" id="KAB7234863.1"/>
    </source>
</evidence>
<evidence type="ECO:0000313" key="3">
    <source>
        <dbReference type="EMBL" id="KAB6920344.1"/>
    </source>
</evidence>
<evidence type="ECO:0000313" key="7">
    <source>
        <dbReference type="EMBL" id="KAB7203635.1"/>
    </source>
</evidence>
<dbReference type="Proteomes" id="UP000430971">
    <property type="component" value="Unassembled WGS sequence"/>
</dbReference>
<protein>
    <submittedName>
        <fullName evidence="2">Uncharacterized protein</fullName>
    </submittedName>
</protein>
<comment type="caution">
    <text evidence="2">The sequence shown here is derived from an EMBL/GenBank/DDBJ whole genome shotgun (WGS) entry which is preliminary data.</text>
</comment>
<dbReference type="Proteomes" id="UP000478746">
    <property type="component" value="Unassembled WGS sequence"/>
</dbReference>
<evidence type="ECO:0000313" key="13">
    <source>
        <dbReference type="EMBL" id="RGL44783.1"/>
    </source>
</evidence>
<evidence type="ECO:0000313" key="19">
    <source>
        <dbReference type="Proteomes" id="UP000460881"/>
    </source>
</evidence>
<evidence type="ECO:0000313" key="26">
    <source>
        <dbReference type="Proteomes" id="UP000491334"/>
    </source>
</evidence>